<name>A0A7R9CK06_TIMCR</name>
<dbReference type="AlphaFoldDB" id="A0A7R9CK06"/>
<gene>
    <name evidence="2" type="ORF">TCEB3V08_LOCUS3777</name>
</gene>
<evidence type="ECO:0000313" key="2">
    <source>
        <dbReference type="EMBL" id="CAD7396771.1"/>
    </source>
</evidence>
<reference evidence="2" key="1">
    <citation type="submission" date="2020-11" db="EMBL/GenBank/DDBJ databases">
        <authorList>
            <person name="Tran Van P."/>
        </authorList>
    </citation>
    <scope>NUCLEOTIDE SEQUENCE</scope>
</reference>
<accession>A0A7R9CK06</accession>
<evidence type="ECO:0000256" key="1">
    <source>
        <dbReference type="SAM" id="MobiDB-lite"/>
    </source>
</evidence>
<feature type="region of interest" description="Disordered" evidence="1">
    <location>
        <begin position="1"/>
        <end position="37"/>
    </location>
</feature>
<dbReference type="EMBL" id="OC317427">
    <property type="protein sequence ID" value="CAD7396771.1"/>
    <property type="molecule type" value="Genomic_DNA"/>
</dbReference>
<organism evidence="2">
    <name type="scientific">Timema cristinae</name>
    <name type="common">Walking stick</name>
    <dbReference type="NCBI Taxonomy" id="61476"/>
    <lineage>
        <taxon>Eukaryota</taxon>
        <taxon>Metazoa</taxon>
        <taxon>Ecdysozoa</taxon>
        <taxon>Arthropoda</taxon>
        <taxon>Hexapoda</taxon>
        <taxon>Insecta</taxon>
        <taxon>Pterygota</taxon>
        <taxon>Neoptera</taxon>
        <taxon>Polyneoptera</taxon>
        <taxon>Phasmatodea</taxon>
        <taxon>Timematodea</taxon>
        <taxon>Timematoidea</taxon>
        <taxon>Timematidae</taxon>
        <taxon>Timema</taxon>
    </lineage>
</organism>
<sequence length="98" mass="11171">MKEWGELTSPPTPPRPNDPGAEIRFPTSPLTPTKCDTTMTLDTTRASFSSYMLNIKNPQWWAHGLDVRLISTVMPVTRRIQYIPHRVYNLTPCECPQA</sequence>
<protein>
    <submittedName>
        <fullName evidence="2">Uncharacterized protein</fullName>
    </submittedName>
</protein>
<proteinExistence type="predicted"/>